<dbReference type="Proteomes" id="UP000494040">
    <property type="component" value="Unassembled WGS sequence"/>
</dbReference>
<keyword evidence="2" id="KW-1185">Reference proteome</keyword>
<dbReference type="GeneID" id="106663717"/>
<dbReference type="KEGG" id="clec:106663717"/>
<reference evidence="1" key="1">
    <citation type="submission" date="2022-01" db="UniProtKB">
        <authorList>
            <consortium name="EnsemblMetazoa"/>
        </authorList>
    </citation>
    <scope>IDENTIFICATION</scope>
</reference>
<protein>
    <submittedName>
        <fullName evidence="1">Uncharacterized protein</fullName>
    </submittedName>
</protein>
<proteinExistence type="predicted"/>
<accession>A0A8I6RDT5</accession>
<organism evidence="1 2">
    <name type="scientific">Cimex lectularius</name>
    <name type="common">Bed bug</name>
    <name type="synonym">Acanthia lectularia</name>
    <dbReference type="NCBI Taxonomy" id="79782"/>
    <lineage>
        <taxon>Eukaryota</taxon>
        <taxon>Metazoa</taxon>
        <taxon>Ecdysozoa</taxon>
        <taxon>Arthropoda</taxon>
        <taxon>Hexapoda</taxon>
        <taxon>Insecta</taxon>
        <taxon>Pterygota</taxon>
        <taxon>Neoptera</taxon>
        <taxon>Paraneoptera</taxon>
        <taxon>Hemiptera</taxon>
        <taxon>Heteroptera</taxon>
        <taxon>Panheteroptera</taxon>
        <taxon>Cimicomorpha</taxon>
        <taxon>Cimicidae</taxon>
        <taxon>Cimex</taxon>
    </lineage>
</organism>
<evidence type="ECO:0000313" key="1">
    <source>
        <dbReference type="EnsemblMetazoa" id="XP_014244261.1"/>
    </source>
</evidence>
<dbReference type="AlphaFoldDB" id="A0A8I6RDT5"/>
<dbReference type="EnsemblMetazoa" id="XM_014388775.2">
    <property type="protein sequence ID" value="XP_014244261.1"/>
    <property type="gene ID" value="LOC106663717"/>
</dbReference>
<name>A0A8I6RDT5_CIMLE</name>
<dbReference type="RefSeq" id="XP_014244261.1">
    <property type="nucleotide sequence ID" value="XM_014388775.2"/>
</dbReference>
<evidence type="ECO:0000313" key="2">
    <source>
        <dbReference type="Proteomes" id="UP000494040"/>
    </source>
</evidence>
<sequence length="182" mass="21276">MAKTAMDEYGRSKTCSPSAYPPEDLIDVRDFSFRLPPGIKAKVIQTDDYSRITVVEFSVMINGFFRSIEVDIRDLDKARSDLYYFARLYRTDIWEQWHRNHFTHRAIEALKASRPPLTKKTPSSHSWKYTLLQNKIFDRRMNGAMVPFCILRERVKASNKPLLTINKGYVVDRRGYLNSSTT</sequence>